<dbReference type="GO" id="GO:0003677">
    <property type="term" value="F:DNA binding"/>
    <property type="evidence" value="ECO:0007669"/>
    <property type="project" value="UniProtKB-KW"/>
</dbReference>
<gene>
    <name evidence="2" type="primary">iscR_2</name>
    <name evidence="2" type="ORF">HDCHBGLK_02427</name>
</gene>
<dbReference type="Proteomes" id="UP000289664">
    <property type="component" value="Chromosome"/>
</dbReference>
<dbReference type="PANTHER" id="PTHR33221">
    <property type="entry name" value="WINGED HELIX-TURN-HELIX TRANSCRIPTIONAL REGULATOR, RRF2 FAMILY"/>
    <property type="match status" value="1"/>
</dbReference>
<dbReference type="EMBL" id="CP036170">
    <property type="protein sequence ID" value="QBF75019.1"/>
    <property type="molecule type" value="Genomic_DNA"/>
</dbReference>
<dbReference type="KEGG" id="csci:HDCHBGLK_02427"/>
<keyword evidence="1" id="KW-0238">DNA-binding</keyword>
<dbReference type="GO" id="GO:0003700">
    <property type="term" value="F:DNA-binding transcription factor activity"/>
    <property type="evidence" value="ECO:0007669"/>
    <property type="project" value="TreeGrafter"/>
</dbReference>
<dbReference type="GO" id="GO:0005829">
    <property type="term" value="C:cytosol"/>
    <property type="evidence" value="ECO:0007669"/>
    <property type="project" value="TreeGrafter"/>
</dbReference>
<keyword evidence="3" id="KW-1185">Reference proteome</keyword>
<name>A0A494WN32_CLOS5</name>
<dbReference type="PROSITE" id="PS01332">
    <property type="entry name" value="HTH_RRF2_1"/>
    <property type="match status" value="1"/>
</dbReference>
<dbReference type="InterPro" id="IPR036390">
    <property type="entry name" value="WH_DNA-bd_sf"/>
</dbReference>
<protein>
    <submittedName>
        <fullName evidence="2">HTH-type transcriptional regulator IscR</fullName>
    </submittedName>
</protein>
<dbReference type="PROSITE" id="PS51197">
    <property type="entry name" value="HTH_RRF2_2"/>
    <property type="match status" value="1"/>
</dbReference>
<dbReference type="InterPro" id="IPR000944">
    <property type="entry name" value="Tscrpt_reg_Rrf2"/>
</dbReference>
<dbReference type="RefSeq" id="WP_009249380.1">
    <property type="nucleotide sequence ID" value="NZ_CP036170.1"/>
</dbReference>
<dbReference type="NCBIfam" id="TIGR00738">
    <property type="entry name" value="rrf2_super"/>
    <property type="match status" value="1"/>
</dbReference>
<dbReference type="AlphaFoldDB" id="A0A494WN32"/>
<dbReference type="GeneID" id="62696625"/>
<proteinExistence type="predicted"/>
<dbReference type="InterPro" id="IPR030489">
    <property type="entry name" value="TR_Rrf2-type_CS"/>
</dbReference>
<dbReference type="PANTHER" id="PTHR33221:SF5">
    <property type="entry name" value="HTH-TYPE TRANSCRIPTIONAL REGULATOR ISCR"/>
    <property type="match status" value="1"/>
</dbReference>
<evidence type="ECO:0000256" key="1">
    <source>
        <dbReference type="ARBA" id="ARBA00023125"/>
    </source>
</evidence>
<evidence type="ECO:0000313" key="3">
    <source>
        <dbReference type="Proteomes" id="UP000289664"/>
    </source>
</evidence>
<organism evidence="2 3">
    <name type="scientific">Clostridium scindens (strain ATCC 35704 / DSM 5676 / VPI 13733 / 19)</name>
    <dbReference type="NCBI Taxonomy" id="411468"/>
    <lineage>
        <taxon>Bacteria</taxon>
        <taxon>Bacillati</taxon>
        <taxon>Bacillota</taxon>
        <taxon>Clostridia</taxon>
        <taxon>Lachnospirales</taxon>
        <taxon>Lachnospiraceae</taxon>
    </lineage>
</organism>
<evidence type="ECO:0000313" key="2">
    <source>
        <dbReference type="EMBL" id="QBF75019.1"/>
    </source>
</evidence>
<dbReference type="SUPFAM" id="SSF46785">
    <property type="entry name" value="Winged helix' DNA-binding domain"/>
    <property type="match status" value="1"/>
</dbReference>
<accession>A0A494WN32</accession>
<reference evidence="2 3" key="1">
    <citation type="journal article" date="2019" name="Appl. Environ. Microbiol.">
        <title>Clostridium scindens ATCC 35704: integration of nutritional requirements, the complete genome sequence, and global transcriptional responses to bile acids.</title>
        <authorList>
            <person name="Devendran S."/>
            <person name="Shrestha R."/>
            <person name="Alves J.M.P."/>
            <person name="Wolf P.G."/>
            <person name="Ly L."/>
            <person name="Hernandez A.G."/>
            <person name="Mendez-Garcia C."/>
            <person name="Inboden A."/>
            <person name="Wiley J."/>
            <person name="Paul O."/>
            <person name="Allen A."/>
            <person name="Springer E."/>
            <person name="Wright C.L."/>
            <person name="Fields C.J."/>
            <person name="Daniel S.L."/>
            <person name="Ridlon J.M."/>
        </authorList>
    </citation>
    <scope>NUCLEOTIDE SEQUENCE [LARGE SCALE GENOMIC DNA]</scope>
    <source>
        <strain evidence="2 3">ATCC 35704</strain>
    </source>
</reference>
<dbReference type="Gene3D" id="1.10.10.10">
    <property type="entry name" value="Winged helix-like DNA-binding domain superfamily/Winged helix DNA-binding domain"/>
    <property type="match status" value="1"/>
</dbReference>
<dbReference type="InterPro" id="IPR036388">
    <property type="entry name" value="WH-like_DNA-bd_sf"/>
</dbReference>
<dbReference type="Pfam" id="PF02082">
    <property type="entry name" value="Rrf2"/>
    <property type="match status" value="1"/>
</dbReference>
<dbReference type="OrthoDB" id="9808360at2"/>
<sequence>MKISTKGRYGLRALVDLAVYSQGEPTALAMVAARQKISLNYLEQVFGQLRKAGLVRSIKGPSGGYLLAKPAKDITVKEILEVLEGPFSIVGEDLDRSSLDAMQLAIKSLVWDEIDARINEFMEKRTLEHLVNEYRSYQDSQDMMYYI</sequence>